<organism evidence="1 2">
    <name type="scientific">Pluteus cervinus</name>
    <dbReference type="NCBI Taxonomy" id="181527"/>
    <lineage>
        <taxon>Eukaryota</taxon>
        <taxon>Fungi</taxon>
        <taxon>Dikarya</taxon>
        <taxon>Basidiomycota</taxon>
        <taxon>Agaricomycotina</taxon>
        <taxon>Agaricomycetes</taxon>
        <taxon>Agaricomycetidae</taxon>
        <taxon>Agaricales</taxon>
        <taxon>Pluteineae</taxon>
        <taxon>Pluteaceae</taxon>
        <taxon>Pluteus</taxon>
    </lineage>
</organism>
<name>A0ACD2ZXM7_9AGAR</name>
<reference evidence="1 2" key="1">
    <citation type="journal article" date="2019" name="Nat. Ecol. Evol.">
        <title>Megaphylogeny resolves global patterns of mushroom evolution.</title>
        <authorList>
            <person name="Varga T."/>
            <person name="Krizsan K."/>
            <person name="Foldi C."/>
            <person name="Dima B."/>
            <person name="Sanchez-Garcia M."/>
            <person name="Sanchez-Ramirez S."/>
            <person name="Szollosi G.J."/>
            <person name="Szarkandi J.G."/>
            <person name="Papp V."/>
            <person name="Albert L."/>
            <person name="Andreopoulos W."/>
            <person name="Angelini C."/>
            <person name="Antonin V."/>
            <person name="Barry K.W."/>
            <person name="Bougher N.L."/>
            <person name="Buchanan P."/>
            <person name="Buyck B."/>
            <person name="Bense V."/>
            <person name="Catcheside P."/>
            <person name="Chovatia M."/>
            <person name="Cooper J."/>
            <person name="Damon W."/>
            <person name="Desjardin D."/>
            <person name="Finy P."/>
            <person name="Geml J."/>
            <person name="Haridas S."/>
            <person name="Hughes K."/>
            <person name="Justo A."/>
            <person name="Karasinski D."/>
            <person name="Kautmanova I."/>
            <person name="Kiss B."/>
            <person name="Kocsube S."/>
            <person name="Kotiranta H."/>
            <person name="LaButti K.M."/>
            <person name="Lechner B.E."/>
            <person name="Liimatainen K."/>
            <person name="Lipzen A."/>
            <person name="Lukacs Z."/>
            <person name="Mihaltcheva S."/>
            <person name="Morgado L.N."/>
            <person name="Niskanen T."/>
            <person name="Noordeloos M.E."/>
            <person name="Ohm R.A."/>
            <person name="Ortiz-Santana B."/>
            <person name="Ovrebo C."/>
            <person name="Racz N."/>
            <person name="Riley R."/>
            <person name="Savchenko A."/>
            <person name="Shiryaev A."/>
            <person name="Soop K."/>
            <person name="Spirin V."/>
            <person name="Szebenyi C."/>
            <person name="Tomsovsky M."/>
            <person name="Tulloss R.E."/>
            <person name="Uehling J."/>
            <person name="Grigoriev I.V."/>
            <person name="Vagvolgyi C."/>
            <person name="Papp T."/>
            <person name="Martin F.M."/>
            <person name="Miettinen O."/>
            <person name="Hibbett D.S."/>
            <person name="Nagy L.G."/>
        </authorList>
    </citation>
    <scope>NUCLEOTIDE SEQUENCE [LARGE SCALE GENOMIC DNA]</scope>
    <source>
        <strain evidence="1 2">NL-1719</strain>
    </source>
</reference>
<feature type="non-terminal residue" evidence="1">
    <location>
        <position position="1"/>
    </location>
</feature>
<keyword evidence="2" id="KW-1185">Reference proteome</keyword>
<proteinExistence type="predicted"/>
<sequence length="90" mass="10396">ALKRIHNSLLPSSTLPREILTEIFLLASTTHKDGLIVSEWVPKMSWVCHSWRTLALDHPLLWRDIGEALSETWTKEFLIRSRSAAVYLEI</sequence>
<evidence type="ECO:0000313" key="1">
    <source>
        <dbReference type="EMBL" id="TFK58161.1"/>
    </source>
</evidence>
<dbReference type="Proteomes" id="UP000308600">
    <property type="component" value="Unassembled WGS sequence"/>
</dbReference>
<evidence type="ECO:0000313" key="2">
    <source>
        <dbReference type="Proteomes" id="UP000308600"/>
    </source>
</evidence>
<gene>
    <name evidence="1" type="ORF">BDN72DRAFT_748138</name>
</gene>
<accession>A0ACD2ZXM7</accession>
<protein>
    <submittedName>
        <fullName evidence="1">Uncharacterized protein</fullName>
    </submittedName>
</protein>
<dbReference type="EMBL" id="ML209587">
    <property type="protein sequence ID" value="TFK58161.1"/>
    <property type="molecule type" value="Genomic_DNA"/>
</dbReference>
<feature type="non-terminal residue" evidence="1">
    <location>
        <position position="90"/>
    </location>
</feature>